<dbReference type="PANTHER" id="PTHR24260:SF136">
    <property type="entry name" value="GH08193P-RELATED"/>
    <property type="match status" value="1"/>
</dbReference>
<evidence type="ECO:0000313" key="5">
    <source>
        <dbReference type="Proteomes" id="UP001168821"/>
    </source>
</evidence>
<feature type="domain" description="Peptidase S1" evidence="3">
    <location>
        <begin position="32"/>
        <end position="265"/>
    </location>
</feature>
<dbReference type="AlphaFoldDB" id="A0AA38M507"/>
<gene>
    <name evidence="4" type="ORF">Zmor_025919</name>
</gene>
<dbReference type="InterPro" id="IPR051333">
    <property type="entry name" value="CLIP_Serine_Protease"/>
</dbReference>
<dbReference type="PROSITE" id="PS50240">
    <property type="entry name" value="TRYPSIN_DOM"/>
    <property type="match status" value="1"/>
</dbReference>
<sequence length="267" mass="29825">MKFLVLVLLCTTSVWTKSYLRRIPDDKPAPRIIGGDLARAGQYPWLAAIYKYTEDGRYFCSGSLFNEQWILTAGQCVYLATSFIIQLGSNLLQGEDENRLTLGASTYYYEPRFDPQLLLHDIGLIKLNIPITYTDYIHPVRMLSSMGPIYQGRVVEAAGWGQVSDDSALVNELRFVEMTILGQTACQTYYGEQLWGSMCCAEGNYNEGPCYGDTGSPLMTAALVGNHTIQVAIASFISINGCESLDPTGYTRVDAYYNWIVNTTRDM</sequence>
<keyword evidence="2" id="KW-0732">Signal</keyword>
<dbReference type="Gene3D" id="2.40.10.10">
    <property type="entry name" value="Trypsin-like serine proteases"/>
    <property type="match status" value="1"/>
</dbReference>
<dbReference type="Pfam" id="PF00089">
    <property type="entry name" value="Trypsin"/>
    <property type="match status" value="1"/>
</dbReference>
<reference evidence="4" key="1">
    <citation type="journal article" date="2023" name="G3 (Bethesda)">
        <title>Whole genome assemblies of Zophobas morio and Tenebrio molitor.</title>
        <authorList>
            <person name="Kaur S."/>
            <person name="Stinson S.A."/>
            <person name="diCenzo G.C."/>
        </authorList>
    </citation>
    <scope>NUCLEOTIDE SEQUENCE</scope>
    <source>
        <strain evidence="4">QUZm001</strain>
    </source>
</reference>
<accession>A0AA38M507</accession>
<dbReference type="Proteomes" id="UP001168821">
    <property type="component" value="Unassembled WGS sequence"/>
</dbReference>
<keyword evidence="1" id="KW-1015">Disulfide bond</keyword>
<dbReference type="InterPro" id="IPR001254">
    <property type="entry name" value="Trypsin_dom"/>
</dbReference>
<feature type="signal peptide" evidence="2">
    <location>
        <begin position="1"/>
        <end position="16"/>
    </location>
</feature>
<dbReference type="EMBL" id="JALNTZ010000008">
    <property type="protein sequence ID" value="KAJ3643194.1"/>
    <property type="molecule type" value="Genomic_DNA"/>
</dbReference>
<evidence type="ECO:0000313" key="4">
    <source>
        <dbReference type="EMBL" id="KAJ3643194.1"/>
    </source>
</evidence>
<dbReference type="InterPro" id="IPR043504">
    <property type="entry name" value="Peptidase_S1_PA_chymotrypsin"/>
</dbReference>
<evidence type="ECO:0000259" key="3">
    <source>
        <dbReference type="PROSITE" id="PS50240"/>
    </source>
</evidence>
<dbReference type="CDD" id="cd00190">
    <property type="entry name" value="Tryp_SPc"/>
    <property type="match status" value="1"/>
</dbReference>
<name>A0AA38M507_9CUCU</name>
<organism evidence="4 5">
    <name type="scientific">Zophobas morio</name>
    <dbReference type="NCBI Taxonomy" id="2755281"/>
    <lineage>
        <taxon>Eukaryota</taxon>
        <taxon>Metazoa</taxon>
        <taxon>Ecdysozoa</taxon>
        <taxon>Arthropoda</taxon>
        <taxon>Hexapoda</taxon>
        <taxon>Insecta</taxon>
        <taxon>Pterygota</taxon>
        <taxon>Neoptera</taxon>
        <taxon>Endopterygota</taxon>
        <taxon>Coleoptera</taxon>
        <taxon>Polyphaga</taxon>
        <taxon>Cucujiformia</taxon>
        <taxon>Tenebrionidae</taxon>
        <taxon>Zophobas</taxon>
    </lineage>
</organism>
<evidence type="ECO:0000256" key="1">
    <source>
        <dbReference type="ARBA" id="ARBA00023157"/>
    </source>
</evidence>
<keyword evidence="5" id="KW-1185">Reference proteome</keyword>
<dbReference type="GO" id="GO:0006508">
    <property type="term" value="P:proteolysis"/>
    <property type="evidence" value="ECO:0007669"/>
    <property type="project" value="InterPro"/>
</dbReference>
<dbReference type="SUPFAM" id="SSF50494">
    <property type="entry name" value="Trypsin-like serine proteases"/>
    <property type="match status" value="1"/>
</dbReference>
<dbReference type="InterPro" id="IPR001314">
    <property type="entry name" value="Peptidase_S1A"/>
</dbReference>
<protein>
    <recommendedName>
        <fullName evidence="3">Peptidase S1 domain-containing protein</fullName>
    </recommendedName>
</protein>
<dbReference type="SMART" id="SM00020">
    <property type="entry name" value="Tryp_SPc"/>
    <property type="match status" value="1"/>
</dbReference>
<evidence type="ECO:0000256" key="2">
    <source>
        <dbReference type="SAM" id="SignalP"/>
    </source>
</evidence>
<proteinExistence type="predicted"/>
<feature type="chain" id="PRO_5041389959" description="Peptidase S1 domain-containing protein" evidence="2">
    <location>
        <begin position="17"/>
        <end position="267"/>
    </location>
</feature>
<dbReference type="InterPro" id="IPR009003">
    <property type="entry name" value="Peptidase_S1_PA"/>
</dbReference>
<dbReference type="GO" id="GO:0004252">
    <property type="term" value="F:serine-type endopeptidase activity"/>
    <property type="evidence" value="ECO:0007669"/>
    <property type="project" value="InterPro"/>
</dbReference>
<dbReference type="PRINTS" id="PR00722">
    <property type="entry name" value="CHYMOTRYPSIN"/>
</dbReference>
<dbReference type="FunFam" id="2.40.10.10:FF:000068">
    <property type="entry name" value="transmembrane protease serine 2"/>
    <property type="match status" value="1"/>
</dbReference>
<comment type="caution">
    <text evidence="4">The sequence shown here is derived from an EMBL/GenBank/DDBJ whole genome shotgun (WGS) entry which is preliminary data.</text>
</comment>
<dbReference type="PANTHER" id="PTHR24260">
    <property type="match status" value="1"/>
</dbReference>